<sequence>MTEEQRHVDQVREWSNGFRAGEELIQHCSHILFPRSLPWERLKVANLMLDWLEVWGGCFSHYPLTPGMVARERERAVAEIGPLFDLIPGGPDAVDRLPPFLVPFPAPEELVIEPLPLRVPVCAPARVEFESEFPPLRVSVPAPAPVEFEIHVPVSEGAEDGLPSFLELLGLPRWPSDWDLRRSFDQPSRPPGHRSLRRRLQDELLREYVRHFHRPPEQLLISRCRAPGWRVISILYPVSVLFASFLDPVSTIVAGLPVLIKVLRSPA</sequence>
<evidence type="ECO:0000313" key="2">
    <source>
        <dbReference type="Proteomes" id="UP001311232"/>
    </source>
</evidence>
<dbReference type="AlphaFoldDB" id="A0AAV9QYB1"/>
<dbReference type="Proteomes" id="UP001311232">
    <property type="component" value="Unassembled WGS sequence"/>
</dbReference>
<reference evidence="1 2" key="1">
    <citation type="submission" date="2021-06" db="EMBL/GenBank/DDBJ databases">
        <authorList>
            <person name="Palmer J.M."/>
        </authorList>
    </citation>
    <scope>NUCLEOTIDE SEQUENCE [LARGE SCALE GENOMIC DNA]</scope>
    <source>
        <strain evidence="1 2">MEX-2019</strain>
        <tissue evidence="1">Muscle</tissue>
    </source>
</reference>
<comment type="caution">
    <text evidence="1">The sequence shown here is derived from an EMBL/GenBank/DDBJ whole genome shotgun (WGS) entry which is preliminary data.</text>
</comment>
<accession>A0AAV9QYB1</accession>
<organism evidence="1 2">
    <name type="scientific">Crenichthys baileyi</name>
    <name type="common">White River springfish</name>
    <dbReference type="NCBI Taxonomy" id="28760"/>
    <lineage>
        <taxon>Eukaryota</taxon>
        <taxon>Metazoa</taxon>
        <taxon>Chordata</taxon>
        <taxon>Craniata</taxon>
        <taxon>Vertebrata</taxon>
        <taxon>Euteleostomi</taxon>
        <taxon>Actinopterygii</taxon>
        <taxon>Neopterygii</taxon>
        <taxon>Teleostei</taxon>
        <taxon>Neoteleostei</taxon>
        <taxon>Acanthomorphata</taxon>
        <taxon>Ovalentaria</taxon>
        <taxon>Atherinomorphae</taxon>
        <taxon>Cyprinodontiformes</taxon>
        <taxon>Goodeidae</taxon>
        <taxon>Crenichthys</taxon>
    </lineage>
</organism>
<keyword evidence="2" id="KW-1185">Reference proteome</keyword>
<gene>
    <name evidence="1" type="ORF">CRENBAI_013373</name>
</gene>
<evidence type="ECO:0000313" key="1">
    <source>
        <dbReference type="EMBL" id="KAK5602369.1"/>
    </source>
</evidence>
<proteinExistence type="predicted"/>
<name>A0AAV9QYB1_9TELE</name>
<protein>
    <submittedName>
        <fullName evidence="1">Uncharacterized protein</fullName>
    </submittedName>
</protein>
<dbReference type="EMBL" id="JAHHUM010002619">
    <property type="protein sequence ID" value="KAK5602369.1"/>
    <property type="molecule type" value="Genomic_DNA"/>
</dbReference>